<keyword evidence="5" id="KW-0411">Iron-sulfur</keyword>
<evidence type="ECO:0000259" key="7">
    <source>
        <dbReference type="PROSITE" id="PS51918"/>
    </source>
</evidence>
<dbReference type="SUPFAM" id="SSF102114">
    <property type="entry name" value="Radical SAM enzymes"/>
    <property type="match status" value="1"/>
</dbReference>
<dbReference type="PROSITE" id="PS51918">
    <property type="entry name" value="RADICAL_SAM"/>
    <property type="match status" value="1"/>
</dbReference>
<name>A0ABN6M5L1_9BACT</name>
<evidence type="ECO:0000256" key="2">
    <source>
        <dbReference type="ARBA" id="ARBA00022691"/>
    </source>
</evidence>
<keyword evidence="2" id="KW-0949">S-adenosyl-L-methionine</keyword>
<keyword evidence="6" id="KW-0812">Transmembrane</keyword>
<evidence type="ECO:0000256" key="1">
    <source>
        <dbReference type="ARBA" id="ARBA00001966"/>
    </source>
</evidence>
<dbReference type="RefSeq" id="WP_284154245.1">
    <property type="nucleotide sequence ID" value="NZ_AP025516.1"/>
</dbReference>
<keyword evidence="9" id="KW-1185">Reference proteome</keyword>
<comment type="cofactor">
    <cofactor evidence="1">
        <name>[4Fe-4S] cluster</name>
        <dbReference type="ChEBI" id="CHEBI:49883"/>
    </cofactor>
</comment>
<keyword evidence="6" id="KW-0472">Membrane</keyword>
<keyword evidence="3" id="KW-0479">Metal-binding</keyword>
<dbReference type="PANTHER" id="PTHR43409:SF4">
    <property type="entry name" value="RADICAL SAM SUPERFAMILY PROTEIN"/>
    <property type="match status" value="1"/>
</dbReference>
<feature type="transmembrane region" description="Helical" evidence="6">
    <location>
        <begin position="157"/>
        <end position="177"/>
    </location>
</feature>
<dbReference type="EMBL" id="AP025516">
    <property type="protein sequence ID" value="BDD87210.1"/>
    <property type="molecule type" value="Genomic_DNA"/>
</dbReference>
<dbReference type="InterPro" id="IPR013785">
    <property type="entry name" value="Aldolase_TIM"/>
</dbReference>
<dbReference type="PANTHER" id="PTHR43409">
    <property type="entry name" value="ANAEROBIC MAGNESIUM-PROTOPORPHYRIN IX MONOMETHYL ESTER CYCLASE-RELATED"/>
    <property type="match status" value="1"/>
</dbReference>
<dbReference type="Pfam" id="PF04055">
    <property type="entry name" value="Radical_SAM"/>
    <property type="match status" value="1"/>
</dbReference>
<dbReference type="InterPro" id="IPR007197">
    <property type="entry name" value="rSAM"/>
</dbReference>
<dbReference type="InterPro" id="IPR051198">
    <property type="entry name" value="BchE-like"/>
</dbReference>
<dbReference type="Gene3D" id="3.20.20.70">
    <property type="entry name" value="Aldolase class I"/>
    <property type="match status" value="1"/>
</dbReference>
<proteinExistence type="predicted"/>
<evidence type="ECO:0000313" key="8">
    <source>
        <dbReference type="EMBL" id="BDD87210.1"/>
    </source>
</evidence>
<gene>
    <name evidence="8" type="ORF">DPPLL_15750</name>
</gene>
<dbReference type="SFLD" id="SFLDS00029">
    <property type="entry name" value="Radical_SAM"/>
    <property type="match status" value="1"/>
</dbReference>
<feature type="domain" description="Radical SAM core" evidence="7">
    <location>
        <begin position="9"/>
        <end position="242"/>
    </location>
</feature>
<dbReference type="InterPro" id="IPR058240">
    <property type="entry name" value="rSAM_sf"/>
</dbReference>
<evidence type="ECO:0000256" key="3">
    <source>
        <dbReference type="ARBA" id="ARBA00022723"/>
    </source>
</evidence>
<evidence type="ECO:0000256" key="6">
    <source>
        <dbReference type="SAM" id="Phobius"/>
    </source>
</evidence>
<dbReference type="CDD" id="cd01335">
    <property type="entry name" value="Radical_SAM"/>
    <property type="match status" value="1"/>
</dbReference>
<keyword evidence="4" id="KW-0408">Iron</keyword>
<dbReference type="SMART" id="SM00729">
    <property type="entry name" value="Elp3"/>
    <property type="match status" value="1"/>
</dbReference>
<evidence type="ECO:0000313" key="9">
    <source>
        <dbReference type="Proteomes" id="UP000830055"/>
    </source>
</evidence>
<accession>A0ABN6M5L1</accession>
<protein>
    <submittedName>
        <fullName evidence="8">Radical SAM protein</fullName>
    </submittedName>
</protein>
<organism evidence="8 9">
    <name type="scientific">Desulfofustis limnaeus</name>
    <dbReference type="NCBI Taxonomy" id="2740163"/>
    <lineage>
        <taxon>Bacteria</taxon>
        <taxon>Pseudomonadati</taxon>
        <taxon>Thermodesulfobacteriota</taxon>
        <taxon>Desulfobulbia</taxon>
        <taxon>Desulfobulbales</taxon>
        <taxon>Desulfocapsaceae</taxon>
        <taxon>Desulfofustis</taxon>
    </lineage>
</organism>
<sequence length="289" mass="32006">MHYEGIVIRPPSEANSIILQVCVGCPHNRCTFCGAYREVRFRVKSEAEIDADLDFAARYCHKQHRVFLADGDALHLPQHYLEQLLKRITQRLSWVNRVSLYASARSIRTKSDEDLQRLRQLGLDRVYLGLESGDDAVLAAVAKGETARSLEESGRRVVAAGLFLSATIILGLAGVAGSARHAQLTAELVNRMRPHQLAALTLLLLDNTPLGRAAAAGRFHLPNAPAMLQELQALLAALEVERMQFMANHASNYLPLSGRLPRDKEKLLTMIRAALDGSVQLVPEHRRAL</sequence>
<evidence type="ECO:0000256" key="4">
    <source>
        <dbReference type="ARBA" id="ARBA00023004"/>
    </source>
</evidence>
<dbReference type="SFLD" id="SFLDG01095">
    <property type="entry name" value="Uncharacterised_Radical_SAM_Su"/>
    <property type="match status" value="1"/>
</dbReference>
<evidence type="ECO:0000256" key="5">
    <source>
        <dbReference type="ARBA" id="ARBA00023014"/>
    </source>
</evidence>
<keyword evidence="6" id="KW-1133">Transmembrane helix</keyword>
<dbReference type="Proteomes" id="UP000830055">
    <property type="component" value="Chromosome"/>
</dbReference>
<dbReference type="SFLD" id="SFLDG01082">
    <property type="entry name" value="B12-binding_domain_containing"/>
    <property type="match status" value="1"/>
</dbReference>
<reference evidence="8 9" key="1">
    <citation type="submission" date="2022-01" db="EMBL/GenBank/DDBJ databases">
        <title>Desulfofustis limnae sp. nov., a novel mesophilic sulfate-reducing bacterium isolated from marsh soil.</title>
        <authorList>
            <person name="Watanabe M."/>
            <person name="Takahashi A."/>
            <person name="Kojima H."/>
            <person name="Fukui M."/>
        </authorList>
    </citation>
    <scope>NUCLEOTIDE SEQUENCE [LARGE SCALE GENOMIC DNA]</scope>
    <source>
        <strain evidence="8 9">PPLL</strain>
    </source>
</reference>
<dbReference type="InterPro" id="IPR006638">
    <property type="entry name" value="Elp3/MiaA/NifB-like_rSAM"/>
</dbReference>